<keyword evidence="2" id="KW-1185">Reference proteome</keyword>
<comment type="caution">
    <text evidence="1">The sequence shown here is derived from an EMBL/GenBank/DDBJ whole genome shotgun (WGS) entry which is preliminary data.</text>
</comment>
<evidence type="ECO:0000313" key="1">
    <source>
        <dbReference type="EMBL" id="KPH79344.1"/>
    </source>
</evidence>
<protein>
    <submittedName>
        <fullName evidence="1">Uncharacterized protein</fullName>
    </submittedName>
</protein>
<proteinExistence type="predicted"/>
<gene>
    <name evidence="1" type="ORF">AE618_18775</name>
</gene>
<dbReference type="PATRIC" id="fig|1526658.3.peg.1372"/>
<name>A0A0N0MA83_9HYPH</name>
<organism evidence="1 2">
    <name type="scientific">Bosea vaviloviae</name>
    <dbReference type="NCBI Taxonomy" id="1526658"/>
    <lineage>
        <taxon>Bacteria</taxon>
        <taxon>Pseudomonadati</taxon>
        <taxon>Pseudomonadota</taxon>
        <taxon>Alphaproteobacteria</taxon>
        <taxon>Hyphomicrobiales</taxon>
        <taxon>Boseaceae</taxon>
        <taxon>Bosea</taxon>
    </lineage>
</organism>
<accession>A0A0N0MA83</accession>
<dbReference type="AlphaFoldDB" id="A0A0N0MA83"/>
<reference evidence="1 2" key="1">
    <citation type="submission" date="2015-07" db="EMBL/GenBank/DDBJ databases">
        <title>Whole genome sequencing of Bosea vaviloviae isolated from cave pool.</title>
        <authorList>
            <person name="Tan N.E.H."/>
            <person name="Lee Y.P."/>
            <person name="Gan H.M."/>
            <person name="Barton H."/>
            <person name="Savka M.A."/>
        </authorList>
    </citation>
    <scope>NUCLEOTIDE SEQUENCE [LARGE SCALE GENOMIC DNA]</scope>
    <source>
        <strain evidence="1 2">SD260</strain>
    </source>
</reference>
<dbReference type="Proteomes" id="UP000037822">
    <property type="component" value="Unassembled WGS sequence"/>
</dbReference>
<evidence type="ECO:0000313" key="2">
    <source>
        <dbReference type="Proteomes" id="UP000037822"/>
    </source>
</evidence>
<dbReference type="RefSeq" id="WP_054210603.1">
    <property type="nucleotide sequence ID" value="NZ_LGSZ01000050.1"/>
</dbReference>
<sequence>MPSPSIANPAEEPEWIAQARTLIEFGADLAEVASYLGKSTDSIRHALNIGGARTKQKARVCASRAREKAERVGVKPRSTGRKLPIVINEDRISARSYAEPKPAPPLTLPRISLPEIDEPRVIRFVPKPRIEDEKRAARLARIDAAVRKARLRGLFDHCEWQQP</sequence>
<dbReference type="EMBL" id="LGSZ01000050">
    <property type="protein sequence ID" value="KPH79344.1"/>
    <property type="molecule type" value="Genomic_DNA"/>
</dbReference>